<dbReference type="GO" id="GO:0004674">
    <property type="term" value="F:protein serine/threonine kinase activity"/>
    <property type="evidence" value="ECO:0007669"/>
    <property type="project" value="UniProtKB-KW"/>
</dbReference>
<evidence type="ECO:0000256" key="2">
    <source>
        <dbReference type="ARBA" id="ARBA00022490"/>
    </source>
</evidence>
<dbReference type="GO" id="GO:0005737">
    <property type="term" value="C:cytoplasm"/>
    <property type="evidence" value="ECO:0007669"/>
    <property type="project" value="UniProtKB-SubCell"/>
</dbReference>
<dbReference type="SUPFAM" id="SSF56112">
    <property type="entry name" value="Protein kinase-like (PK-like)"/>
    <property type="match status" value="1"/>
</dbReference>
<dbReference type="PROSITE" id="PS00107">
    <property type="entry name" value="PROTEIN_KINASE_ATP"/>
    <property type="match status" value="1"/>
</dbReference>
<dbReference type="SMART" id="SM00666">
    <property type="entry name" value="PB1"/>
    <property type="match status" value="1"/>
</dbReference>
<dbReference type="Pfam" id="PF07714">
    <property type="entry name" value="PK_Tyr_Ser-Thr"/>
    <property type="match status" value="1"/>
</dbReference>
<dbReference type="CDD" id="cd13999">
    <property type="entry name" value="STKc_MAP3K-like"/>
    <property type="match status" value="1"/>
</dbReference>
<dbReference type="FunFam" id="3.30.200.20:FF:000081">
    <property type="entry name" value="Octicosapeptide/phox/Bem1p domain kinase superfamily protein"/>
    <property type="match status" value="1"/>
</dbReference>
<comment type="caution">
    <text evidence="13">The sequence shown here is derived from an EMBL/GenBank/DDBJ whole genome shotgun (WGS) entry which is preliminary data.</text>
</comment>
<feature type="region of interest" description="Disordered" evidence="11">
    <location>
        <begin position="163"/>
        <end position="189"/>
    </location>
</feature>
<feature type="compositionally biased region" description="Basic residues" evidence="11">
    <location>
        <begin position="328"/>
        <end position="377"/>
    </location>
</feature>
<dbReference type="EMBL" id="JABFUD020000004">
    <property type="protein sequence ID" value="KAI5081515.1"/>
    <property type="molecule type" value="Genomic_DNA"/>
</dbReference>
<dbReference type="FunFam" id="1.10.510.10:FF:000142">
    <property type="entry name" value="Octicosapeptide/phox/Bem1p domain kinase superfamily protein"/>
    <property type="match status" value="1"/>
</dbReference>
<dbReference type="Proteomes" id="UP000886520">
    <property type="component" value="Chromosome 4"/>
</dbReference>
<dbReference type="SMART" id="SM00220">
    <property type="entry name" value="S_TKc"/>
    <property type="match status" value="1"/>
</dbReference>
<keyword evidence="7" id="KW-0418">Kinase</keyword>
<evidence type="ECO:0000256" key="11">
    <source>
        <dbReference type="SAM" id="MobiDB-lite"/>
    </source>
</evidence>
<dbReference type="PROSITE" id="PS00108">
    <property type="entry name" value="PROTEIN_KINASE_ST"/>
    <property type="match status" value="1"/>
</dbReference>
<dbReference type="PANTHER" id="PTHR23257:SF963">
    <property type="entry name" value="AT08303P"/>
    <property type="match status" value="1"/>
</dbReference>
<feature type="compositionally biased region" description="Polar residues" evidence="11">
    <location>
        <begin position="217"/>
        <end position="227"/>
    </location>
</feature>
<reference evidence="13" key="1">
    <citation type="submission" date="2021-01" db="EMBL/GenBank/DDBJ databases">
        <title>Adiantum capillus-veneris genome.</title>
        <authorList>
            <person name="Fang Y."/>
            <person name="Liao Q."/>
        </authorList>
    </citation>
    <scope>NUCLEOTIDE SEQUENCE</scope>
    <source>
        <strain evidence="13">H3</strain>
        <tissue evidence="13">Leaf</tissue>
    </source>
</reference>
<keyword evidence="8 10" id="KW-0067">ATP-binding</keyword>
<keyword evidence="6 10" id="KW-0547">Nucleotide-binding</keyword>
<dbReference type="PANTHER" id="PTHR23257">
    <property type="entry name" value="SERINE-THREONINE PROTEIN KINASE"/>
    <property type="match status" value="1"/>
</dbReference>
<protein>
    <recommendedName>
        <fullName evidence="12">Protein kinase domain-containing protein</fullName>
    </recommendedName>
</protein>
<dbReference type="InterPro" id="IPR017441">
    <property type="entry name" value="Protein_kinase_ATP_BS"/>
</dbReference>
<dbReference type="CDD" id="cd06410">
    <property type="entry name" value="PB1_UP2"/>
    <property type="match status" value="1"/>
</dbReference>
<dbReference type="InterPro" id="IPR011009">
    <property type="entry name" value="Kinase-like_dom_sf"/>
</dbReference>
<accession>A0A9D4V8Q8</accession>
<evidence type="ECO:0000256" key="4">
    <source>
        <dbReference type="ARBA" id="ARBA00022553"/>
    </source>
</evidence>
<evidence type="ECO:0000256" key="1">
    <source>
        <dbReference type="ARBA" id="ARBA00004496"/>
    </source>
</evidence>
<proteinExistence type="predicted"/>
<keyword evidence="9" id="KW-0927">Auxin signaling pathway</keyword>
<gene>
    <name evidence="13" type="ORF">GOP47_0004698</name>
</gene>
<evidence type="ECO:0000256" key="8">
    <source>
        <dbReference type="ARBA" id="ARBA00022840"/>
    </source>
</evidence>
<evidence type="ECO:0000256" key="6">
    <source>
        <dbReference type="ARBA" id="ARBA00022741"/>
    </source>
</evidence>
<name>A0A9D4V8Q8_ADICA</name>
<dbReference type="GO" id="GO:0005524">
    <property type="term" value="F:ATP binding"/>
    <property type="evidence" value="ECO:0007669"/>
    <property type="project" value="UniProtKB-UniRule"/>
</dbReference>
<feature type="compositionally biased region" description="Basic and acidic residues" evidence="11">
    <location>
        <begin position="231"/>
        <end position="240"/>
    </location>
</feature>
<dbReference type="Gene3D" id="3.10.20.90">
    <property type="entry name" value="Phosphatidylinositol 3-kinase Catalytic Subunit, Chain A, domain 1"/>
    <property type="match status" value="1"/>
</dbReference>
<evidence type="ECO:0000256" key="3">
    <source>
        <dbReference type="ARBA" id="ARBA00022527"/>
    </source>
</evidence>
<feature type="compositionally biased region" description="Low complexity" evidence="11">
    <location>
        <begin position="167"/>
        <end position="183"/>
    </location>
</feature>
<sequence length="1390" mass="153117">MARPVDGKLRYVGGETRIVAVCKGVRFAEFMSKMAQFYGSPLGLKYQLPDEDLDALVSVSSDDDLQNMMEEYDKVGSSGGTASRLRLFFFSTPAEVEVANAQFEGEDVSSLPDQRYVDAINGVSGKLHANLSEEDAIGMRHVDVISTTEGGGRVASLEQANEMTQFSAPSSSPSSPLASGQPSYRKPSGLLDISLQNLNESLSKSSMAPLGPEGDINQETLGSSSASPFHYHYEHPHHDSQFSQTVDSPHADGSASRYGENRLGARIDSQSKLVRLPDHHTEYRTSSGGPSEHWHDVPFVRDAPLPQGDYQRPSQQHIHPHPPLQQSPHHHQHQHQHQHQHHQHQHPHQHQHQLHQQQYHHHHQQQQQQHHLHHQHQHQQSWYPQNEGDAGHGEHSHQDTHKQSQISHQDVHKQSQISHQHHQLPYHHLRHNVSVLDSCPWSSEHHGIPRSTHMSTQVLHGLAPAPPYQMGSAPSSPRVGVYDYQGKCACGLQHSQVHRGITVSIGEQTYTRWPHFQGDQGSRKQALRSSSRFNDSYGADALAWQQANHSLFTTETEHKELVNLWPQNHGRYPRDFQSTECQVRNRNSQYSEPLGHNGENTPTHDRAEISKRCMCINCVDNRRQQVEMAMGHSAYSEVSDQTSDWFLLHKGFEPENGRVSASRKVFPRGAVFKDEEQHDDERICEVESAISVSQPPGDPDSRRLMAVHVDRTRKSQLSPGAMTGRFAVPDEPLMPSAPRASDWPSKSGLAKASSEVTSPWNVAPLEPRMCQEVVPSQQGQTPLGKDLQSMNVVHSSFAVVEGGENLDRGGLLFEAQLTNSGACTPLSFYGDNFPGGVGRVEGDALSHQSAKSGLDYVDQGSNGIASFAGHGNTHLLSPDVIRLGSTAPAPAGLHPALVSGNTEQTVASPVFDHSPLSSTNMTKFSFATGKSTVLLPERILDKEPITAGISATGVLADSMASSVLDLCSDDILTWEMSDTDQDATYLDSQAVPKEVDNGSKVKLETKLGTLEASFIKVPVAEADRDGSSINEVHTPNGYIEAAVDKSSAANNHPEDIVNEELRAIQTRLSGGSNKISCQEKVSDVQMLGTGESKEPSLSEAEAEAIARGLQIIKNSDLEDMKELGSGTYGTVYHGKWRGSDVAIKRIKASCFTGPPSDRERLMADFWREACTLGQLHHPNVVAFYGIVPDGPGGTLATVTEYMVNGSLKQVLHKKDRTIDRRKRLFIAMDAAFGMEYLHSKNIVHFDLKCENLLVNMRDAHRPICKVGDFGLSKVKHHTLVSGGVRGTLPWMAPELLSGNSSMVSEKVDVFSFGIVMWELLTGEEPYANMHCGAIIGGIANNTLRPSIPSWCDPGWRSLMERCWSGNPAERPPFAEVARELRAIAGTMNLK</sequence>
<dbReference type="GO" id="GO:0010928">
    <property type="term" value="P:regulation of auxin mediated signaling pathway"/>
    <property type="evidence" value="ECO:0007669"/>
    <property type="project" value="UniProtKB-ARBA"/>
</dbReference>
<feature type="domain" description="Protein kinase" evidence="12">
    <location>
        <begin position="1117"/>
        <end position="1383"/>
    </location>
</feature>
<dbReference type="Gene3D" id="3.30.200.20">
    <property type="entry name" value="Phosphorylase Kinase, domain 1"/>
    <property type="match status" value="1"/>
</dbReference>
<dbReference type="InterPro" id="IPR000270">
    <property type="entry name" value="PB1_dom"/>
</dbReference>
<dbReference type="PRINTS" id="PR00109">
    <property type="entry name" value="TYRKINASE"/>
</dbReference>
<feature type="region of interest" description="Disordered" evidence="11">
    <location>
        <begin position="204"/>
        <end position="422"/>
    </location>
</feature>
<keyword evidence="14" id="KW-1185">Reference proteome</keyword>
<evidence type="ECO:0000256" key="5">
    <source>
        <dbReference type="ARBA" id="ARBA00022679"/>
    </source>
</evidence>
<comment type="subcellular location">
    <subcellularLocation>
        <location evidence="1">Cytoplasm</location>
    </subcellularLocation>
</comment>
<dbReference type="InterPro" id="IPR050167">
    <property type="entry name" value="Ser_Thr_protein_kinase"/>
</dbReference>
<feature type="binding site" evidence="10">
    <location>
        <position position="1144"/>
    </location>
    <ligand>
        <name>ATP</name>
        <dbReference type="ChEBI" id="CHEBI:30616"/>
    </ligand>
</feature>
<keyword evidence="3" id="KW-0723">Serine/threonine-protein kinase</keyword>
<evidence type="ECO:0000256" key="9">
    <source>
        <dbReference type="ARBA" id="ARBA00023294"/>
    </source>
</evidence>
<organism evidence="13 14">
    <name type="scientific">Adiantum capillus-veneris</name>
    <name type="common">Maidenhair fern</name>
    <dbReference type="NCBI Taxonomy" id="13818"/>
    <lineage>
        <taxon>Eukaryota</taxon>
        <taxon>Viridiplantae</taxon>
        <taxon>Streptophyta</taxon>
        <taxon>Embryophyta</taxon>
        <taxon>Tracheophyta</taxon>
        <taxon>Polypodiopsida</taxon>
        <taxon>Polypodiidae</taxon>
        <taxon>Polypodiales</taxon>
        <taxon>Pteridineae</taxon>
        <taxon>Pteridaceae</taxon>
        <taxon>Vittarioideae</taxon>
        <taxon>Adiantum</taxon>
    </lineage>
</organism>
<dbReference type="OrthoDB" id="1922012at2759"/>
<keyword evidence="2" id="KW-0963">Cytoplasm</keyword>
<evidence type="ECO:0000256" key="10">
    <source>
        <dbReference type="PROSITE-ProRule" id="PRU10141"/>
    </source>
</evidence>
<dbReference type="PROSITE" id="PS50011">
    <property type="entry name" value="PROTEIN_KINASE_DOM"/>
    <property type="match status" value="1"/>
</dbReference>
<keyword evidence="5" id="KW-0808">Transferase</keyword>
<keyword evidence="4" id="KW-0597">Phosphoprotein</keyword>
<evidence type="ECO:0000256" key="7">
    <source>
        <dbReference type="ARBA" id="ARBA00022777"/>
    </source>
</evidence>
<dbReference type="Gene3D" id="1.10.510.10">
    <property type="entry name" value="Transferase(Phosphotransferase) domain 1"/>
    <property type="match status" value="1"/>
</dbReference>
<dbReference type="InterPro" id="IPR001245">
    <property type="entry name" value="Ser-Thr/Tyr_kinase_cat_dom"/>
</dbReference>
<feature type="compositionally biased region" description="Basic and acidic residues" evidence="11">
    <location>
        <begin position="389"/>
        <end position="402"/>
    </location>
</feature>
<dbReference type="InterPro" id="IPR008271">
    <property type="entry name" value="Ser/Thr_kinase_AS"/>
</dbReference>
<dbReference type="FunFam" id="3.10.20.90:FF:000058">
    <property type="entry name" value="Octicosapeptide/phox/Bem1p domain kinase superfamily protein"/>
    <property type="match status" value="1"/>
</dbReference>
<evidence type="ECO:0000313" key="13">
    <source>
        <dbReference type="EMBL" id="KAI5081515.1"/>
    </source>
</evidence>
<evidence type="ECO:0000313" key="14">
    <source>
        <dbReference type="Proteomes" id="UP000886520"/>
    </source>
</evidence>
<feature type="region of interest" description="Disordered" evidence="11">
    <location>
        <begin position="728"/>
        <end position="749"/>
    </location>
</feature>
<dbReference type="GO" id="GO:0009734">
    <property type="term" value="P:auxin-activated signaling pathway"/>
    <property type="evidence" value="ECO:0007669"/>
    <property type="project" value="UniProtKB-KW"/>
</dbReference>
<evidence type="ECO:0000259" key="12">
    <source>
        <dbReference type="PROSITE" id="PS50011"/>
    </source>
</evidence>
<dbReference type="SUPFAM" id="SSF54277">
    <property type="entry name" value="CAD &amp; PB1 domains"/>
    <property type="match status" value="1"/>
</dbReference>
<dbReference type="InterPro" id="IPR000719">
    <property type="entry name" value="Prot_kinase_dom"/>
</dbReference>
<dbReference type="Pfam" id="PF00564">
    <property type="entry name" value="PB1"/>
    <property type="match status" value="1"/>
</dbReference>